<dbReference type="Proteomes" id="UP000186228">
    <property type="component" value="Unassembled WGS sequence"/>
</dbReference>
<protein>
    <submittedName>
        <fullName evidence="3">Xaa-Pro aminopeptidase</fullName>
    </submittedName>
</protein>
<dbReference type="GO" id="GO:0004177">
    <property type="term" value="F:aminopeptidase activity"/>
    <property type="evidence" value="ECO:0007669"/>
    <property type="project" value="UniProtKB-KW"/>
</dbReference>
<dbReference type="Gene3D" id="3.40.350.10">
    <property type="entry name" value="Creatinase/prolidase N-terminal domain"/>
    <property type="match status" value="1"/>
</dbReference>
<keyword evidence="3" id="KW-0645">Protease</keyword>
<gene>
    <name evidence="3" type="ORF">GA0061100_11568</name>
</gene>
<feature type="domain" description="Peptidase M24" evidence="1">
    <location>
        <begin position="170"/>
        <end position="368"/>
    </location>
</feature>
<name>A0A1C3WDA5_9HYPH</name>
<dbReference type="CDD" id="cd01066">
    <property type="entry name" value="APP_MetAP"/>
    <property type="match status" value="1"/>
</dbReference>
<sequence>MKPLTNFTKAELDGRIELLRREMLDAEVDAVILASAPNVGYFTDLNDQFPWAVTSRAAFIMISLGGTMSVFLPEVMQTLWREDKPDATIVSWPSPRPGDEGITELAAAINRLPSRFGKIGFEIGPESRLQMTISDWTRLISMTPSFQRVDCSSICMNVRMCKSEAEVARIIAAGEIFGNALQALKVGHVEGVSERALAGKVLSKAMDLGADNENFLAFGSGPGGYHSVVASPGIRELKTGDLFTIDAGIRYSSYYCDFNRNFAVGKATDHILRAYDALIEAVEAGVNACRPGNTARDVYAAQANALFARGFEGGKLGRFGHGLGRQITEPPSNAATDQTILREGMILAIEPAVMLPGGALMVHEENALVSADGPRYLSPLAPADLPIL</sequence>
<dbReference type="InterPro" id="IPR050659">
    <property type="entry name" value="Peptidase_M24B"/>
</dbReference>
<dbReference type="PRINTS" id="PR00599">
    <property type="entry name" value="MAPEPTIDASE"/>
</dbReference>
<dbReference type="SUPFAM" id="SSF53092">
    <property type="entry name" value="Creatinase/prolidase N-terminal domain"/>
    <property type="match status" value="1"/>
</dbReference>
<dbReference type="GO" id="GO:0008235">
    <property type="term" value="F:metalloexopeptidase activity"/>
    <property type="evidence" value="ECO:0007669"/>
    <property type="project" value="UniProtKB-ARBA"/>
</dbReference>
<evidence type="ECO:0000259" key="2">
    <source>
        <dbReference type="Pfam" id="PF01321"/>
    </source>
</evidence>
<dbReference type="Gene3D" id="3.90.230.10">
    <property type="entry name" value="Creatinase/methionine aminopeptidase superfamily"/>
    <property type="match status" value="1"/>
</dbReference>
<dbReference type="InterPro" id="IPR000994">
    <property type="entry name" value="Pept_M24"/>
</dbReference>
<accession>A0A1C3WDA5</accession>
<proteinExistence type="predicted"/>
<dbReference type="STRING" id="52131.GA0061100_11568"/>
<dbReference type="InterPro" id="IPR001714">
    <property type="entry name" value="Pept_M24_MAP"/>
</dbReference>
<evidence type="ECO:0000313" key="4">
    <source>
        <dbReference type="Proteomes" id="UP000186228"/>
    </source>
</evidence>
<dbReference type="OrthoDB" id="9806388at2"/>
<reference evidence="4" key="1">
    <citation type="submission" date="2016-08" db="EMBL/GenBank/DDBJ databases">
        <authorList>
            <person name="Varghese N."/>
            <person name="Submissions Spin"/>
        </authorList>
    </citation>
    <scope>NUCLEOTIDE SEQUENCE [LARGE SCALE GENOMIC DNA]</scope>
    <source>
        <strain evidence="4">CCBAU 57015</strain>
    </source>
</reference>
<dbReference type="Pfam" id="PF00557">
    <property type="entry name" value="Peptidase_M24"/>
    <property type="match status" value="1"/>
</dbReference>
<dbReference type="RefSeq" id="WP_075856532.1">
    <property type="nucleotide sequence ID" value="NZ_FMAC01000015.1"/>
</dbReference>
<dbReference type="InterPro" id="IPR036005">
    <property type="entry name" value="Creatinase/aminopeptidase-like"/>
</dbReference>
<evidence type="ECO:0000259" key="1">
    <source>
        <dbReference type="Pfam" id="PF00557"/>
    </source>
</evidence>
<keyword evidence="4" id="KW-1185">Reference proteome</keyword>
<keyword evidence="3" id="KW-0378">Hydrolase</keyword>
<dbReference type="PANTHER" id="PTHR46112">
    <property type="entry name" value="AMINOPEPTIDASE"/>
    <property type="match status" value="1"/>
</dbReference>
<dbReference type="InterPro" id="IPR029149">
    <property type="entry name" value="Creatin/AminoP/Spt16_N"/>
</dbReference>
<dbReference type="EMBL" id="FMAC01000015">
    <property type="protein sequence ID" value="SCB37674.1"/>
    <property type="molecule type" value="Genomic_DNA"/>
</dbReference>
<dbReference type="Pfam" id="PF01321">
    <property type="entry name" value="Creatinase_N"/>
    <property type="match status" value="1"/>
</dbReference>
<feature type="domain" description="Creatinase N-terminal" evidence="2">
    <location>
        <begin position="15"/>
        <end position="161"/>
    </location>
</feature>
<keyword evidence="3" id="KW-0031">Aminopeptidase</keyword>
<evidence type="ECO:0000313" key="3">
    <source>
        <dbReference type="EMBL" id="SCB37674.1"/>
    </source>
</evidence>
<dbReference type="PANTHER" id="PTHR46112:SF2">
    <property type="entry name" value="XAA-PRO AMINOPEPTIDASE P-RELATED"/>
    <property type="match status" value="1"/>
</dbReference>
<dbReference type="InterPro" id="IPR000587">
    <property type="entry name" value="Creatinase_N"/>
</dbReference>
<dbReference type="AlphaFoldDB" id="A0A1C3WDA5"/>
<organism evidence="3 4">
    <name type="scientific">Rhizobium hainanense</name>
    <dbReference type="NCBI Taxonomy" id="52131"/>
    <lineage>
        <taxon>Bacteria</taxon>
        <taxon>Pseudomonadati</taxon>
        <taxon>Pseudomonadota</taxon>
        <taxon>Alphaproteobacteria</taxon>
        <taxon>Hyphomicrobiales</taxon>
        <taxon>Rhizobiaceae</taxon>
        <taxon>Rhizobium/Agrobacterium group</taxon>
        <taxon>Rhizobium</taxon>
    </lineage>
</organism>
<dbReference type="SUPFAM" id="SSF55920">
    <property type="entry name" value="Creatinase/aminopeptidase"/>
    <property type="match status" value="1"/>
</dbReference>